<dbReference type="Gene3D" id="4.10.240.10">
    <property type="entry name" value="Zn(2)-C6 fungal-type DNA-binding domain"/>
    <property type="match status" value="1"/>
</dbReference>
<dbReference type="PANTHER" id="PTHR31313">
    <property type="entry name" value="TY1 ENHANCER ACTIVATOR"/>
    <property type="match status" value="1"/>
</dbReference>
<evidence type="ECO:0000256" key="3">
    <source>
        <dbReference type="ARBA" id="ARBA00022833"/>
    </source>
</evidence>
<feature type="compositionally biased region" description="Basic and acidic residues" evidence="9">
    <location>
        <begin position="67"/>
        <end position="81"/>
    </location>
</feature>
<comment type="caution">
    <text evidence="11">The sequence shown here is derived from an EMBL/GenBank/DDBJ whole genome shotgun (WGS) entry which is preliminary data.</text>
</comment>
<evidence type="ECO:0000313" key="12">
    <source>
        <dbReference type="Proteomes" id="UP001194696"/>
    </source>
</evidence>
<dbReference type="PROSITE" id="PS50048">
    <property type="entry name" value="ZN2_CY6_FUNGAL_2"/>
    <property type="match status" value="1"/>
</dbReference>
<keyword evidence="8" id="KW-0175">Coiled coil</keyword>
<keyword evidence="3" id="KW-0862">Zinc</keyword>
<dbReference type="InterPro" id="IPR007219">
    <property type="entry name" value="XnlR_reg_dom"/>
</dbReference>
<reference evidence="11 12" key="1">
    <citation type="journal article" date="2020" name="Fungal Divers.">
        <title>Resolving the Mortierellaceae phylogeny through synthesis of multi-gene phylogenetics and phylogenomics.</title>
        <authorList>
            <person name="Vandepol N."/>
            <person name="Liber J."/>
            <person name="Desiro A."/>
            <person name="Na H."/>
            <person name="Kennedy M."/>
            <person name="Barry K."/>
            <person name="Grigoriev I.V."/>
            <person name="Miller A.N."/>
            <person name="O'Donnell K."/>
            <person name="Stajich J.E."/>
            <person name="Bonito G."/>
        </authorList>
    </citation>
    <scope>NUCLEOTIDE SEQUENCE [LARGE SCALE GENOMIC DNA]</scope>
    <source>
        <strain evidence="11 12">AD045</strain>
    </source>
</reference>
<evidence type="ECO:0000259" key="10">
    <source>
        <dbReference type="PROSITE" id="PS50048"/>
    </source>
</evidence>
<dbReference type="Pfam" id="PF04082">
    <property type="entry name" value="Fungal_trans"/>
    <property type="match status" value="1"/>
</dbReference>
<gene>
    <name evidence="11" type="ORF">BGZ96_000156</name>
</gene>
<dbReference type="InterPro" id="IPR051615">
    <property type="entry name" value="Transcr_Regulatory_Elem"/>
</dbReference>
<feature type="region of interest" description="Disordered" evidence="9">
    <location>
        <begin position="67"/>
        <end position="153"/>
    </location>
</feature>
<evidence type="ECO:0000256" key="1">
    <source>
        <dbReference type="ARBA" id="ARBA00004123"/>
    </source>
</evidence>
<dbReference type="PROSITE" id="PS00463">
    <property type="entry name" value="ZN2_CY6_FUNGAL_1"/>
    <property type="match status" value="1"/>
</dbReference>
<evidence type="ECO:0000256" key="2">
    <source>
        <dbReference type="ARBA" id="ARBA00022723"/>
    </source>
</evidence>
<dbReference type="CDD" id="cd12148">
    <property type="entry name" value="fungal_TF_MHR"/>
    <property type="match status" value="1"/>
</dbReference>
<feature type="coiled-coil region" evidence="8">
    <location>
        <begin position="873"/>
        <end position="952"/>
    </location>
</feature>
<keyword evidence="7" id="KW-0539">Nucleus</keyword>
<feature type="compositionally biased region" description="Low complexity" evidence="9">
    <location>
        <begin position="770"/>
        <end position="785"/>
    </location>
</feature>
<evidence type="ECO:0000256" key="7">
    <source>
        <dbReference type="ARBA" id="ARBA00023242"/>
    </source>
</evidence>
<evidence type="ECO:0000256" key="4">
    <source>
        <dbReference type="ARBA" id="ARBA00023015"/>
    </source>
</evidence>
<feature type="compositionally biased region" description="Low complexity" evidence="9">
    <location>
        <begin position="116"/>
        <end position="131"/>
    </location>
</feature>
<dbReference type="SMART" id="SM00906">
    <property type="entry name" value="Fungal_trans"/>
    <property type="match status" value="1"/>
</dbReference>
<feature type="compositionally biased region" description="Polar residues" evidence="9">
    <location>
        <begin position="204"/>
        <end position="224"/>
    </location>
</feature>
<feature type="compositionally biased region" description="Low complexity" evidence="9">
    <location>
        <begin position="686"/>
        <end position="700"/>
    </location>
</feature>
<feature type="compositionally biased region" description="Low complexity" evidence="9">
    <location>
        <begin position="748"/>
        <end position="763"/>
    </location>
</feature>
<dbReference type="Proteomes" id="UP001194696">
    <property type="component" value="Unassembled WGS sequence"/>
</dbReference>
<feature type="compositionally biased region" description="Polar residues" evidence="9">
    <location>
        <begin position="137"/>
        <end position="153"/>
    </location>
</feature>
<feature type="compositionally biased region" description="Low complexity" evidence="9">
    <location>
        <begin position="83"/>
        <end position="102"/>
    </location>
</feature>
<protein>
    <recommendedName>
        <fullName evidence="10">Zn(2)-C6 fungal-type domain-containing protein</fullName>
    </recommendedName>
</protein>
<evidence type="ECO:0000313" key="11">
    <source>
        <dbReference type="EMBL" id="KAG0294919.1"/>
    </source>
</evidence>
<dbReference type="InterPro" id="IPR001138">
    <property type="entry name" value="Zn2Cys6_DnaBD"/>
</dbReference>
<sequence length="1172" mass="129532">MTKIKPRLIARISCQECRRRKTRCNFDGQNQKCSTCARIGTACIFSQKNGVILDMDKVMEENNPHLVHQREKEQRAKDRARLAANTTANTITSSTSSSSTAAGLMGPTLAPAPDMSIYSKSSPSSSYLSSSVHANRPSRSNSTSSALPLKASSSTEDLSSVMDRLQIDAFGIAPHTLRSFSQVAGDNDSAETSSSEYSETESAHLNNALSDSQDSKDIPSSSPLLNKRNSAGSNSGSHHRSSRSRSVPLVDIQPDLIDLYFQHVHPYLLVIHKPSFFRRLHDPRDPVPDFVLAAMYAAASHYAPGREQDGRRYFEFWQSRLDDTLDKPRLSTIQALLMIIKYQEGVKKTGFYFRTYMYTQMVIVLARELQLHKTTPVNAKLDPESHEVRRRLFWAIFVLDQFLSVSQGRTMSFREVEPEADLPRTDNENPNDPGEIEVIQNAVEYIKLVKIDHQALILVRKFLTKVVTPEETIPQGLFLHQAMLAWKANLPARLQLAPNMSPHTPFVGMLHILYHACAIMIQRCYCEDPSVSHLEIAAASRETCTVSATNITVIIDDLYTNYGMLPLSYPIRGCYFVIYCLIAAATIQVTDIRMGGNGTIMFKRSLALLNLILRKSTAVDIEKEVELLKSSMDAVMESHSQTMTSSYQQDHRPTFKPILPMSQKYGSKLNFAGSASAPIRIRKISPRVSSGSSASVPSPSMGALSQSLSSGNNQTRDSSFAPLASSKNISVDSPQSGAASLTGTMFKSSSSNSGTCESNSTTGQSEARVQSESTSSPQNQSQQQQQDDDLDLIIKSSPSPDMGSRSLLSSFGSIVDGSVPADETFLRSVPAFTAPASLPTDFNAFAQAQQQALAASGSQNPPPLMSLAQLLVFQQEQQRLQQQQQQHQHQQQQQQQRQQQQQQAISSLDQMTAAQIQEQHQLNQHRQVLQLQQQQQQQLQQQQRQYQLLLQQQDPALVSTFLNNFSNLTNYQQLNSDQAQNELLSILDSTMFNTTTNSNNNNNNNNNNNASTFDNSNNSNNSNPFGLTSAFLQQQQQQQQQGSQQSSSSSFQTSMSMSPSSTSMSSTFSPDMNSSTLNSNDFASAASARRYQQQDRHRTFSSDDAFLAEAAMGRTHLHDTPSPESFPVLDMAGSFPTYLGTESVVPFGVRQALGDVGKLFKFEASQTGLSAD</sequence>
<comment type="subcellular location">
    <subcellularLocation>
        <location evidence="1">Nucleus</location>
    </subcellularLocation>
</comment>
<keyword evidence="2" id="KW-0479">Metal-binding</keyword>
<evidence type="ECO:0000256" key="9">
    <source>
        <dbReference type="SAM" id="MobiDB-lite"/>
    </source>
</evidence>
<dbReference type="PANTHER" id="PTHR31313:SF79">
    <property type="entry name" value="C6 FINGER DOMAIN-CONTAINING PROTEIN"/>
    <property type="match status" value="1"/>
</dbReference>
<name>A0ABQ7KA66_9FUNG</name>
<feature type="domain" description="Zn(2)-C6 fungal-type" evidence="10">
    <location>
        <begin position="13"/>
        <end position="45"/>
    </location>
</feature>
<proteinExistence type="predicted"/>
<feature type="compositionally biased region" description="Polar residues" evidence="9">
    <location>
        <begin position="725"/>
        <end position="747"/>
    </location>
</feature>
<dbReference type="Pfam" id="PF00172">
    <property type="entry name" value="Zn_clus"/>
    <property type="match status" value="1"/>
</dbReference>
<feature type="region of interest" description="Disordered" evidence="9">
    <location>
        <begin position="686"/>
        <end position="788"/>
    </location>
</feature>
<feature type="region of interest" description="Disordered" evidence="9">
    <location>
        <begin position="183"/>
        <end position="246"/>
    </location>
</feature>
<keyword evidence="12" id="KW-1185">Reference proteome</keyword>
<dbReference type="CDD" id="cd00067">
    <property type="entry name" value="GAL4"/>
    <property type="match status" value="1"/>
</dbReference>
<dbReference type="EMBL" id="JAAAIM010000101">
    <property type="protein sequence ID" value="KAG0294919.1"/>
    <property type="molecule type" value="Genomic_DNA"/>
</dbReference>
<organism evidence="11 12">
    <name type="scientific">Linnemannia gamsii</name>
    <dbReference type="NCBI Taxonomy" id="64522"/>
    <lineage>
        <taxon>Eukaryota</taxon>
        <taxon>Fungi</taxon>
        <taxon>Fungi incertae sedis</taxon>
        <taxon>Mucoromycota</taxon>
        <taxon>Mortierellomycotina</taxon>
        <taxon>Mortierellomycetes</taxon>
        <taxon>Mortierellales</taxon>
        <taxon>Mortierellaceae</taxon>
        <taxon>Linnemannia</taxon>
    </lineage>
</organism>
<evidence type="ECO:0000256" key="5">
    <source>
        <dbReference type="ARBA" id="ARBA00023125"/>
    </source>
</evidence>
<feature type="region of interest" description="Disordered" evidence="9">
    <location>
        <begin position="995"/>
        <end position="1076"/>
    </location>
</feature>
<feature type="compositionally biased region" description="Polar residues" evidence="9">
    <location>
        <begin position="703"/>
        <end position="718"/>
    </location>
</feature>
<accession>A0ABQ7KA66</accession>
<dbReference type="SUPFAM" id="SSF57701">
    <property type="entry name" value="Zn2/Cys6 DNA-binding domain"/>
    <property type="match status" value="1"/>
</dbReference>
<keyword evidence="6" id="KW-0804">Transcription</keyword>
<dbReference type="InterPro" id="IPR036864">
    <property type="entry name" value="Zn2-C6_fun-type_DNA-bd_sf"/>
</dbReference>
<feature type="compositionally biased region" description="Low complexity" evidence="9">
    <location>
        <begin position="1033"/>
        <end position="1070"/>
    </location>
</feature>
<keyword evidence="5" id="KW-0238">DNA-binding</keyword>
<feature type="compositionally biased region" description="Low complexity" evidence="9">
    <location>
        <begin position="995"/>
        <end position="1023"/>
    </location>
</feature>
<keyword evidence="4" id="KW-0805">Transcription regulation</keyword>
<evidence type="ECO:0000256" key="8">
    <source>
        <dbReference type="SAM" id="Coils"/>
    </source>
</evidence>
<evidence type="ECO:0000256" key="6">
    <source>
        <dbReference type="ARBA" id="ARBA00023163"/>
    </source>
</evidence>